<dbReference type="EMBL" id="LOMY01000085">
    <property type="protein sequence ID" value="OCQ52481.1"/>
    <property type="molecule type" value="Genomic_DNA"/>
</dbReference>
<feature type="region of interest" description="Disordered" evidence="1">
    <location>
        <begin position="1"/>
        <end position="50"/>
    </location>
</feature>
<accession>A0A1C0U3L1</accession>
<dbReference type="SUPFAM" id="SSF64438">
    <property type="entry name" value="CNF1/YfiH-like putative cysteine hydrolases"/>
    <property type="match status" value="1"/>
</dbReference>
<dbReference type="STRING" id="286156.Ppb6_02217"/>
<feature type="domain" description="Cytotoxic necrotizing factor Rho-activating" evidence="2">
    <location>
        <begin position="61"/>
        <end position="320"/>
    </location>
</feature>
<dbReference type="InterPro" id="IPR011324">
    <property type="entry name" value="Cytotoxic_necrot_fac-like_cat"/>
</dbReference>
<dbReference type="InterPro" id="IPR037040">
    <property type="entry name" value="CNF_Rho-act_sf"/>
</dbReference>
<organism evidence="3 4">
    <name type="scientific">Photorhabdus australis subsp. thailandensis</name>
    <dbReference type="NCBI Taxonomy" id="2805096"/>
    <lineage>
        <taxon>Bacteria</taxon>
        <taxon>Pseudomonadati</taxon>
        <taxon>Pseudomonadota</taxon>
        <taxon>Gammaproteobacteria</taxon>
        <taxon>Enterobacterales</taxon>
        <taxon>Morganellaceae</taxon>
        <taxon>Photorhabdus</taxon>
    </lineage>
</organism>
<feature type="compositionally biased region" description="Polar residues" evidence="1">
    <location>
        <begin position="33"/>
        <end position="42"/>
    </location>
</feature>
<keyword evidence="4" id="KW-1185">Reference proteome</keyword>
<dbReference type="Proteomes" id="UP000093476">
    <property type="component" value="Unassembled WGS sequence"/>
</dbReference>
<protein>
    <submittedName>
        <fullName evidence="3">Rho-activating domain of cytotoxic necrotizing factor</fullName>
    </submittedName>
</protein>
<dbReference type="Pfam" id="PF05785">
    <property type="entry name" value="CNF1"/>
    <property type="match status" value="1"/>
</dbReference>
<evidence type="ECO:0000313" key="3">
    <source>
        <dbReference type="EMBL" id="OCQ52481.1"/>
    </source>
</evidence>
<dbReference type="AlphaFoldDB" id="A0A1C0U3L1"/>
<comment type="caution">
    <text evidence="3">The sequence shown here is derived from an EMBL/GenBank/DDBJ whole genome shotgun (WGS) entry which is preliminary data.</text>
</comment>
<evidence type="ECO:0000256" key="1">
    <source>
        <dbReference type="SAM" id="MobiDB-lite"/>
    </source>
</evidence>
<reference evidence="3 4" key="1">
    <citation type="submission" date="2015-12" db="EMBL/GenBank/DDBJ databases">
        <title>Genome comparisons provide insights into the role of secondary metabolites in the pathogenic phase of the Photorhabdus life cycle.</title>
        <authorList>
            <person name="Tobias N.J."/>
            <person name="Mishra B."/>
            <person name="Gupta D.K."/>
            <person name="Thines M."/>
            <person name="Stinear T.P."/>
            <person name="Bode H.B."/>
        </authorList>
    </citation>
    <scope>NUCLEOTIDE SEQUENCE [LARGE SCALE GENOMIC DNA]</scope>
    <source>
        <strain evidence="3 4">PB68.1</strain>
    </source>
</reference>
<dbReference type="Gene3D" id="3.60.100.10">
    <property type="entry name" value="Cytotoxic necrotizing factor, Rho-activating domain"/>
    <property type="match status" value="1"/>
</dbReference>
<evidence type="ECO:0000313" key="4">
    <source>
        <dbReference type="Proteomes" id="UP000093476"/>
    </source>
</evidence>
<gene>
    <name evidence="3" type="ORF">Ppb6_02217</name>
</gene>
<dbReference type="CDD" id="cd16834">
    <property type="entry name" value="CNF1-like"/>
    <property type="match status" value="1"/>
</dbReference>
<feature type="compositionally biased region" description="Polar residues" evidence="1">
    <location>
        <begin position="1"/>
        <end position="22"/>
    </location>
</feature>
<sequence>MLKHANPQTVSTQRTKSTAKKPSSSSSFDRQFELSNSENQPGEGNKDWTIKGWRQRFADRSLNKGHISPLMNKGLLVGSEEALINVPVVAHRYDSSHQLTDAGPLKADSHSNNLDPFYGVVTGFRGDQVTSSESGSGSIGGHWGKNTLDSNITGINVVNGASGTVGIRIALKDIQHGAPVIVTSGALSGCTMVYAVKNGYFFAYHTGQKPGDKEWKTGRQGVVATYRSHQALSPDSEPMAVGEQNNDLVNIFASYDQGIITYMGKPGVIIDNTAENVGVFNYDEVKLEKPDIRAGYSYALLAKDDKGKVNVKVLSEDVIVPLGNKGKTIKAINSLKKRLL</sequence>
<proteinExistence type="predicted"/>
<name>A0A1C0U3L1_9GAMM</name>
<dbReference type="InterPro" id="IPR008430">
    <property type="entry name" value="CNF_Rho-act"/>
</dbReference>
<evidence type="ECO:0000259" key="2">
    <source>
        <dbReference type="Pfam" id="PF05785"/>
    </source>
</evidence>
<dbReference type="RefSeq" id="WP_065823265.1">
    <property type="nucleotide sequence ID" value="NZ_CAWMQZ010000085.1"/>
</dbReference>
<dbReference type="PATRIC" id="fig|286156.4.peg.2516"/>